<reference evidence="1" key="1">
    <citation type="submission" date="2014-07" db="EMBL/GenBank/DDBJ databases">
        <authorList>
            <person name="Martin A.A"/>
            <person name="De Silva N."/>
        </authorList>
    </citation>
    <scope>NUCLEOTIDE SEQUENCE</scope>
</reference>
<accession>A0A0K0FX81</accession>
<evidence type="ECO:0000313" key="2">
    <source>
        <dbReference type="WBParaSite" id="SVE_1705300.1"/>
    </source>
</evidence>
<dbReference type="Proteomes" id="UP000035680">
    <property type="component" value="Unassembled WGS sequence"/>
</dbReference>
<evidence type="ECO:0000313" key="1">
    <source>
        <dbReference type="Proteomes" id="UP000035680"/>
    </source>
</evidence>
<protein>
    <submittedName>
        <fullName evidence="2">Uncharacterized protein</fullName>
    </submittedName>
</protein>
<sequence>MFNFFKTYKTTVTGQFFCKYNPFGFCKISIHEKSYIYKETKPISVLTVAYGSVFTLKGRVRSFRKPSKL</sequence>
<dbReference type="AlphaFoldDB" id="A0A0K0FX81"/>
<reference evidence="2" key="2">
    <citation type="submission" date="2015-08" db="UniProtKB">
        <authorList>
            <consortium name="WormBaseParasite"/>
        </authorList>
    </citation>
    <scope>IDENTIFICATION</scope>
</reference>
<name>A0A0K0FX81_STRVS</name>
<dbReference type="WBParaSite" id="SVE_1705300.1">
    <property type="protein sequence ID" value="SVE_1705300.1"/>
    <property type="gene ID" value="SVE_1705300"/>
</dbReference>
<keyword evidence="1" id="KW-1185">Reference proteome</keyword>
<proteinExistence type="predicted"/>
<organism evidence="1 2">
    <name type="scientific">Strongyloides venezuelensis</name>
    <name type="common">Threadworm</name>
    <dbReference type="NCBI Taxonomy" id="75913"/>
    <lineage>
        <taxon>Eukaryota</taxon>
        <taxon>Metazoa</taxon>
        <taxon>Ecdysozoa</taxon>
        <taxon>Nematoda</taxon>
        <taxon>Chromadorea</taxon>
        <taxon>Rhabditida</taxon>
        <taxon>Tylenchina</taxon>
        <taxon>Panagrolaimomorpha</taxon>
        <taxon>Strongyloidoidea</taxon>
        <taxon>Strongyloididae</taxon>
        <taxon>Strongyloides</taxon>
    </lineage>
</organism>